<feature type="domain" description="DUF1549" evidence="1">
    <location>
        <begin position="353"/>
        <end position="535"/>
    </location>
</feature>
<dbReference type="Pfam" id="PF07587">
    <property type="entry name" value="PSD1"/>
    <property type="match status" value="1"/>
</dbReference>
<dbReference type="PANTHER" id="PTHR35889">
    <property type="entry name" value="CYCLOINULO-OLIGOSACCHARIDE FRUCTANOTRANSFERASE-RELATED"/>
    <property type="match status" value="1"/>
</dbReference>
<sequence>MHCENQHWQRAGLWLITAWILANGAGQLGASESSIDHPPLEAISTAGVVEIAVYPQRIDLHSSRSVVRVIVSGIDAQGGHRDLSRVAKLTPRNPDVAVAGVTPSGAGLVRPVAEGDTEFDVTVGDFHAVVPVHVAPMEAEQRVSFMFETLPALTKHGCNSGSCHGTPSGKGGFRLSLEAYDPDADKLTLIREALGRRTNANDPEQSLLLRKPTMEVAHGGGRRLHRDVPGYAVLKEWIAQGSPVDPADAPECIKVEVLPGEQRLLNWPAHTQQLLVLAHFSDGSTRDVTDLTKLTSSDPAIAIVKPDGLVVGLKRGDVAIMARFEEHLETCLLTMVRPVPEFVWNSPAETNYIDSLVYKKLQQMQIQAAEVCTDNEFVRRVHLDVTGVPPTLDQAQAFLEDADPQRRQRLIDELLDSPQYASFWAQKWADLLRVRTKTLSAEGVFKFNDWLVDVFQHNMPMDEFVRQLLTAQGSTFHHPAANYYRAHADAESATEATAQLFLGVRMECAKCHNHPYERWTQDNYYGLSAFFQRVKSKPGSRNGETVVWVARRGDVVQPRTKEVMKPWLPLKGVVENENEFDLRPVLSQWLTSDDNPFFAKVSVNRIWAHVMGRGIVEPVDDFRDSNPPANGELLDALAADFIKTGYDQKEILRRILNSRVYQHSSQSNAFNADDNHYFSHAKVNQLSAEQLADSIGQLTGVWDSYSRLPPGTRAGQLPSPDFANDFLKLFGQPDRETTCVCERSDDSNLGQALQLFNGGAVHSKLQSASNRFRVALTAKADDATVLRDLYLAAYARYPEANEKATAFAYLDAQPDRLQGWEDICWSIINSKEFLFRH</sequence>
<keyword evidence="4" id="KW-1185">Reference proteome</keyword>
<dbReference type="EMBL" id="SJPT01000013">
    <property type="protein sequence ID" value="TWU17291.1"/>
    <property type="molecule type" value="Genomic_DNA"/>
</dbReference>
<dbReference type="InterPro" id="IPR022655">
    <property type="entry name" value="DUF1553"/>
</dbReference>
<feature type="domain" description="DUF1553" evidence="2">
    <location>
        <begin position="583"/>
        <end position="809"/>
    </location>
</feature>
<evidence type="ECO:0000259" key="2">
    <source>
        <dbReference type="Pfam" id="PF07587"/>
    </source>
</evidence>
<evidence type="ECO:0000313" key="3">
    <source>
        <dbReference type="EMBL" id="TWU17291.1"/>
    </source>
</evidence>
<dbReference type="RefSeq" id="WP_146597222.1">
    <property type="nucleotide sequence ID" value="NZ_SJPT01000013.1"/>
</dbReference>
<dbReference type="InterPro" id="IPR011444">
    <property type="entry name" value="DUF1549"/>
</dbReference>
<protein>
    <submittedName>
        <fullName evidence="3">Bacterial Ig-like domain (Group 2)</fullName>
    </submittedName>
</protein>
<accession>A0A5C6C0Y3</accession>
<dbReference type="OrthoDB" id="289126at2"/>
<dbReference type="Pfam" id="PF07583">
    <property type="entry name" value="PSCyt2"/>
    <property type="match status" value="1"/>
</dbReference>
<organism evidence="3 4">
    <name type="scientific">Novipirellula galeiformis</name>
    <dbReference type="NCBI Taxonomy" id="2528004"/>
    <lineage>
        <taxon>Bacteria</taxon>
        <taxon>Pseudomonadati</taxon>
        <taxon>Planctomycetota</taxon>
        <taxon>Planctomycetia</taxon>
        <taxon>Pirellulales</taxon>
        <taxon>Pirellulaceae</taxon>
        <taxon>Novipirellula</taxon>
    </lineage>
</organism>
<dbReference type="AlphaFoldDB" id="A0A5C6C0Y3"/>
<evidence type="ECO:0000259" key="1">
    <source>
        <dbReference type="Pfam" id="PF07583"/>
    </source>
</evidence>
<dbReference type="Proteomes" id="UP000316304">
    <property type="component" value="Unassembled WGS sequence"/>
</dbReference>
<comment type="caution">
    <text evidence="3">The sequence shown here is derived from an EMBL/GenBank/DDBJ whole genome shotgun (WGS) entry which is preliminary data.</text>
</comment>
<dbReference type="PANTHER" id="PTHR35889:SF3">
    <property type="entry name" value="F-BOX DOMAIN-CONTAINING PROTEIN"/>
    <property type="match status" value="1"/>
</dbReference>
<proteinExistence type="predicted"/>
<evidence type="ECO:0000313" key="4">
    <source>
        <dbReference type="Proteomes" id="UP000316304"/>
    </source>
</evidence>
<name>A0A5C6C0Y3_9BACT</name>
<reference evidence="3 4" key="1">
    <citation type="submission" date="2019-02" db="EMBL/GenBank/DDBJ databases">
        <title>Deep-cultivation of Planctomycetes and their phenomic and genomic characterization uncovers novel biology.</title>
        <authorList>
            <person name="Wiegand S."/>
            <person name="Jogler M."/>
            <person name="Boedeker C."/>
            <person name="Pinto D."/>
            <person name="Vollmers J."/>
            <person name="Rivas-Marin E."/>
            <person name="Kohn T."/>
            <person name="Peeters S.H."/>
            <person name="Heuer A."/>
            <person name="Rast P."/>
            <person name="Oberbeckmann S."/>
            <person name="Bunk B."/>
            <person name="Jeske O."/>
            <person name="Meyerdierks A."/>
            <person name="Storesund J.E."/>
            <person name="Kallscheuer N."/>
            <person name="Luecker S."/>
            <person name="Lage O.M."/>
            <person name="Pohl T."/>
            <person name="Merkel B.J."/>
            <person name="Hornburger P."/>
            <person name="Mueller R.-W."/>
            <person name="Bruemmer F."/>
            <person name="Labrenz M."/>
            <person name="Spormann A.M."/>
            <person name="Op Den Camp H."/>
            <person name="Overmann J."/>
            <person name="Amann R."/>
            <person name="Jetten M.S.M."/>
            <person name="Mascher T."/>
            <person name="Medema M.H."/>
            <person name="Devos D.P."/>
            <person name="Kaster A.-K."/>
            <person name="Ovreas L."/>
            <person name="Rohde M."/>
            <person name="Galperin M.Y."/>
            <person name="Jogler C."/>
        </authorList>
    </citation>
    <scope>NUCLEOTIDE SEQUENCE [LARGE SCALE GENOMIC DNA]</scope>
    <source>
        <strain evidence="3 4">Pla52o</strain>
    </source>
</reference>
<gene>
    <name evidence="3" type="ORF">Pla52o_52970</name>
</gene>
<dbReference type="Gene3D" id="2.60.40.1080">
    <property type="match status" value="1"/>
</dbReference>